<dbReference type="PANTHER" id="PTHR20844">
    <property type="entry name" value="MEDIATOR OF RNA POLYMERASE II TRANSCRIPTION, SUBUNIT 9"/>
    <property type="match status" value="1"/>
</dbReference>
<name>A0A8J9VBD9_9NEOP</name>
<comment type="function">
    <text evidence="9 11">Component of the Mediator complex, a coactivator involved in the regulated transcription of nearly all RNA polymerase II-dependent genes. Mediator functions as a bridge to convey information from gene-specific regulatory proteins to the basal RNA polymerase II transcription machinery. Mediator is recruited to promoters by direct interactions with regulatory proteins and serves as a scaffold for the assembly of a functional preinitiation complex with RNA polymerase II and the general transcription factors.</text>
</comment>
<dbReference type="Pfam" id="PF07544">
    <property type="entry name" value="Med9"/>
    <property type="match status" value="1"/>
</dbReference>
<gene>
    <name evidence="11" type="primary">MED9</name>
    <name evidence="12" type="ORF">BINO364_LOCUS5194</name>
</gene>
<evidence type="ECO:0000256" key="3">
    <source>
        <dbReference type="ARBA" id="ARBA00020636"/>
    </source>
</evidence>
<comment type="subcellular location">
    <subcellularLocation>
        <location evidence="1 11">Nucleus</location>
    </subcellularLocation>
</comment>
<comment type="subunit">
    <text evidence="11">Component of the Mediator complex.</text>
</comment>
<accession>A0A8J9VBD9</accession>
<evidence type="ECO:0000313" key="13">
    <source>
        <dbReference type="Proteomes" id="UP000838878"/>
    </source>
</evidence>
<keyword evidence="8 11" id="KW-0539">Nucleus</keyword>
<dbReference type="SUPFAM" id="SSF140718">
    <property type="entry name" value="Mediator hinge subcomplex-like"/>
    <property type="match status" value="1"/>
</dbReference>
<dbReference type="GO" id="GO:0003712">
    <property type="term" value="F:transcription coregulator activity"/>
    <property type="evidence" value="ECO:0007669"/>
    <property type="project" value="InterPro"/>
</dbReference>
<dbReference type="EMBL" id="OV170233">
    <property type="protein sequence ID" value="CAH0718763.1"/>
    <property type="molecule type" value="Genomic_DNA"/>
</dbReference>
<dbReference type="InterPro" id="IPR037212">
    <property type="entry name" value="Med7/Med21-like"/>
</dbReference>
<feature type="non-terminal residue" evidence="12">
    <location>
        <position position="116"/>
    </location>
</feature>
<evidence type="ECO:0000256" key="10">
    <source>
        <dbReference type="ARBA" id="ARBA00031260"/>
    </source>
</evidence>
<evidence type="ECO:0000256" key="1">
    <source>
        <dbReference type="ARBA" id="ARBA00004123"/>
    </source>
</evidence>
<comment type="similarity">
    <text evidence="2 11">Belongs to the Mediator complex subunit 9 family.</text>
</comment>
<evidence type="ECO:0000256" key="9">
    <source>
        <dbReference type="ARBA" id="ARBA00025687"/>
    </source>
</evidence>
<reference evidence="12" key="1">
    <citation type="submission" date="2021-12" db="EMBL/GenBank/DDBJ databases">
        <authorList>
            <person name="Martin H S."/>
        </authorList>
    </citation>
    <scope>NUCLEOTIDE SEQUENCE</scope>
</reference>
<proteinExistence type="inferred from homology"/>
<keyword evidence="5" id="KW-0175">Coiled coil</keyword>
<dbReference type="Proteomes" id="UP000838878">
    <property type="component" value="Chromosome 13"/>
</dbReference>
<dbReference type="GO" id="GO:0016592">
    <property type="term" value="C:mediator complex"/>
    <property type="evidence" value="ECO:0007669"/>
    <property type="project" value="InterPro"/>
</dbReference>
<dbReference type="OrthoDB" id="5950777at2759"/>
<evidence type="ECO:0000256" key="4">
    <source>
        <dbReference type="ARBA" id="ARBA00023015"/>
    </source>
</evidence>
<sequence>MDNNTDHADPNNFSPLTIQEVDVDFLPIVYEIIRSVERDFHDNSAKARESQDCSLKVLELQKKFDIARSQIRRLPGIEYNKQDQLKQFDILRTQLRLKRELLQKYRNMCSFETSFK</sequence>
<dbReference type="PANTHER" id="PTHR20844:SF0">
    <property type="entry name" value="MEDIATOR OF RNA POLYMERASE II TRANSCRIPTION SUBUNIT 9"/>
    <property type="match status" value="1"/>
</dbReference>
<evidence type="ECO:0000256" key="8">
    <source>
        <dbReference type="ARBA" id="ARBA00023242"/>
    </source>
</evidence>
<keyword evidence="7 11" id="KW-0804">Transcription</keyword>
<evidence type="ECO:0000256" key="11">
    <source>
        <dbReference type="RuleBase" id="RU364145"/>
    </source>
</evidence>
<keyword evidence="6 11" id="KW-0010">Activator</keyword>
<evidence type="ECO:0000256" key="5">
    <source>
        <dbReference type="ARBA" id="ARBA00023054"/>
    </source>
</evidence>
<protein>
    <recommendedName>
        <fullName evidence="3 11">Mediator of RNA polymerase II transcription subunit 9</fullName>
    </recommendedName>
    <alternativeName>
        <fullName evidence="10 11">Mediator complex subunit 9</fullName>
    </alternativeName>
</protein>
<organism evidence="12 13">
    <name type="scientific">Brenthis ino</name>
    <name type="common">lesser marbled fritillary</name>
    <dbReference type="NCBI Taxonomy" id="405034"/>
    <lineage>
        <taxon>Eukaryota</taxon>
        <taxon>Metazoa</taxon>
        <taxon>Ecdysozoa</taxon>
        <taxon>Arthropoda</taxon>
        <taxon>Hexapoda</taxon>
        <taxon>Insecta</taxon>
        <taxon>Pterygota</taxon>
        <taxon>Neoptera</taxon>
        <taxon>Endopterygota</taxon>
        <taxon>Lepidoptera</taxon>
        <taxon>Glossata</taxon>
        <taxon>Ditrysia</taxon>
        <taxon>Papilionoidea</taxon>
        <taxon>Nymphalidae</taxon>
        <taxon>Heliconiinae</taxon>
        <taxon>Argynnini</taxon>
        <taxon>Brenthis</taxon>
    </lineage>
</organism>
<keyword evidence="4 11" id="KW-0805">Transcription regulation</keyword>
<dbReference type="InterPro" id="IPR039242">
    <property type="entry name" value="MED9_metazoa"/>
</dbReference>
<evidence type="ECO:0000256" key="7">
    <source>
        <dbReference type="ARBA" id="ARBA00023163"/>
    </source>
</evidence>
<evidence type="ECO:0000313" key="12">
    <source>
        <dbReference type="EMBL" id="CAH0718763.1"/>
    </source>
</evidence>
<evidence type="ECO:0000256" key="2">
    <source>
        <dbReference type="ARBA" id="ARBA00008089"/>
    </source>
</evidence>
<evidence type="ECO:0000256" key="6">
    <source>
        <dbReference type="ARBA" id="ARBA00023159"/>
    </source>
</evidence>
<dbReference type="AlphaFoldDB" id="A0A8J9VBD9"/>
<keyword evidence="13" id="KW-1185">Reference proteome</keyword>
<dbReference type="InterPro" id="IPR011425">
    <property type="entry name" value="Med9"/>
</dbReference>
<dbReference type="GO" id="GO:0006357">
    <property type="term" value="P:regulation of transcription by RNA polymerase II"/>
    <property type="evidence" value="ECO:0007669"/>
    <property type="project" value="InterPro"/>
</dbReference>